<dbReference type="AlphaFoldDB" id="A0A6P7GRQ7"/>
<gene>
    <name evidence="2" type="primary">LOC114339996</name>
</gene>
<accession>A0A6P7GRQ7</accession>
<evidence type="ECO:0000256" key="1">
    <source>
        <dbReference type="SAM" id="Phobius"/>
    </source>
</evidence>
<dbReference type="SUPFAM" id="SSF81321">
    <property type="entry name" value="Family A G protein-coupled receptor-like"/>
    <property type="match status" value="1"/>
</dbReference>
<reference evidence="2" key="1">
    <citation type="submission" date="2025-08" db="UniProtKB">
        <authorList>
            <consortium name="RefSeq"/>
        </authorList>
    </citation>
    <scope>IDENTIFICATION</scope>
    <source>
        <tissue evidence="2">Whole insect</tissue>
    </source>
</reference>
<feature type="transmembrane region" description="Helical" evidence="1">
    <location>
        <begin position="240"/>
        <end position="260"/>
    </location>
</feature>
<sequence>MADNSSSWDDDPHLDTPGMDWLEYVTIAADYFSIPLRLISILCDILLIAVILKYRRLKNRTNFYLLNFAIFHIFYVLSIPLFYCIMDLFYPKGLEVRWYCICSRIENFAIALLLTFIAGYGVDVWVESQQANWFPKYEKRYFYLFFFFYFFHFMIFAISANFCFKSGFQNNFNSYFLTTYYLIAVVVLLYLGTNNKDGRLVKTKSYALNISIVILLLWLPLFMVYNLINIVKKRNVEIVLWSLTFLPEFLAYSCSMVVFWKLWKDQKQFKTAFRKIFRREVSVEDYEELFVVENNGNSDQNKM</sequence>
<keyword evidence="1" id="KW-0472">Membrane</keyword>
<name>A0A6P7GRQ7_DIAVI</name>
<feature type="transmembrane region" description="Helical" evidence="1">
    <location>
        <begin position="205"/>
        <end position="228"/>
    </location>
</feature>
<dbReference type="Gene3D" id="1.20.1070.10">
    <property type="entry name" value="Rhodopsin 7-helix transmembrane proteins"/>
    <property type="match status" value="1"/>
</dbReference>
<feature type="transmembrane region" description="Helical" evidence="1">
    <location>
        <begin position="31"/>
        <end position="52"/>
    </location>
</feature>
<keyword evidence="1" id="KW-1133">Transmembrane helix</keyword>
<proteinExistence type="predicted"/>
<feature type="transmembrane region" description="Helical" evidence="1">
    <location>
        <begin position="141"/>
        <end position="162"/>
    </location>
</feature>
<feature type="transmembrane region" description="Helical" evidence="1">
    <location>
        <begin position="96"/>
        <end position="120"/>
    </location>
</feature>
<dbReference type="RefSeq" id="XP_028146500.1">
    <property type="nucleotide sequence ID" value="XM_028290699.1"/>
</dbReference>
<organism evidence="2">
    <name type="scientific">Diabrotica virgifera virgifera</name>
    <name type="common">western corn rootworm</name>
    <dbReference type="NCBI Taxonomy" id="50390"/>
    <lineage>
        <taxon>Eukaryota</taxon>
        <taxon>Metazoa</taxon>
        <taxon>Ecdysozoa</taxon>
        <taxon>Arthropoda</taxon>
        <taxon>Hexapoda</taxon>
        <taxon>Insecta</taxon>
        <taxon>Pterygota</taxon>
        <taxon>Neoptera</taxon>
        <taxon>Endopterygota</taxon>
        <taxon>Coleoptera</taxon>
        <taxon>Polyphaga</taxon>
        <taxon>Cucujiformia</taxon>
        <taxon>Chrysomeloidea</taxon>
        <taxon>Chrysomelidae</taxon>
        <taxon>Galerucinae</taxon>
        <taxon>Diabroticina</taxon>
        <taxon>Diabroticites</taxon>
        <taxon>Diabrotica</taxon>
    </lineage>
</organism>
<keyword evidence="1" id="KW-0812">Transmembrane</keyword>
<evidence type="ECO:0000313" key="2">
    <source>
        <dbReference type="RefSeq" id="XP_028146500.1"/>
    </source>
</evidence>
<feature type="transmembrane region" description="Helical" evidence="1">
    <location>
        <begin position="64"/>
        <end position="90"/>
    </location>
</feature>
<feature type="transmembrane region" description="Helical" evidence="1">
    <location>
        <begin position="174"/>
        <end position="193"/>
    </location>
</feature>
<dbReference type="InParanoid" id="A0A6P7GRQ7"/>
<protein>
    <submittedName>
        <fullName evidence="2">Uncharacterized protein LOC114339996</fullName>
    </submittedName>
</protein>